<keyword evidence="2" id="KW-0812">Transmembrane</keyword>
<dbReference type="Proteomes" id="UP000473525">
    <property type="component" value="Unassembled WGS sequence"/>
</dbReference>
<feature type="region of interest" description="Disordered" evidence="1">
    <location>
        <begin position="74"/>
        <end position="104"/>
    </location>
</feature>
<keyword evidence="2" id="KW-1133">Transmembrane helix</keyword>
<keyword evidence="2" id="KW-0472">Membrane</keyword>
<name>A0A6L6XQ73_9ACTN</name>
<evidence type="ECO:0000256" key="1">
    <source>
        <dbReference type="SAM" id="MobiDB-lite"/>
    </source>
</evidence>
<keyword evidence="4" id="KW-1185">Reference proteome</keyword>
<evidence type="ECO:0000256" key="2">
    <source>
        <dbReference type="SAM" id="Phobius"/>
    </source>
</evidence>
<evidence type="ECO:0000313" key="3">
    <source>
        <dbReference type="EMBL" id="MVQ49444.1"/>
    </source>
</evidence>
<gene>
    <name evidence="3" type="ORF">GON03_09640</name>
</gene>
<reference evidence="3 4" key="1">
    <citation type="submission" date="2019-12" db="EMBL/GenBank/DDBJ databases">
        <authorList>
            <person name="Huq M.A."/>
        </authorList>
    </citation>
    <scope>NUCLEOTIDE SEQUENCE [LARGE SCALE GENOMIC DNA]</scope>
    <source>
        <strain evidence="3 4">MAH-18</strain>
    </source>
</reference>
<feature type="transmembrane region" description="Helical" evidence="2">
    <location>
        <begin position="49"/>
        <end position="65"/>
    </location>
</feature>
<accession>A0A6L6XQ73</accession>
<organism evidence="3 4">
    <name type="scientific">Nocardioides agri</name>
    <dbReference type="NCBI Taxonomy" id="2682843"/>
    <lineage>
        <taxon>Bacteria</taxon>
        <taxon>Bacillati</taxon>
        <taxon>Actinomycetota</taxon>
        <taxon>Actinomycetes</taxon>
        <taxon>Propionibacteriales</taxon>
        <taxon>Nocardioidaceae</taxon>
        <taxon>Nocardioides</taxon>
    </lineage>
</organism>
<sequence>MRTTSSAPSTVVTALSAVLAVTVVLVVGPAALAEHAEHAVRALTHRYGTTWVAAAGVVALAVVLVRRAQPRRGARGTAPAIVPTPTHRPDGRPRLTLVRAEAQS</sequence>
<proteinExistence type="predicted"/>
<dbReference type="RefSeq" id="WP_157342100.1">
    <property type="nucleotide sequence ID" value="NZ_WSEK01000004.1"/>
</dbReference>
<dbReference type="AlphaFoldDB" id="A0A6L6XQ73"/>
<evidence type="ECO:0000313" key="4">
    <source>
        <dbReference type="Proteomes" id="UP000473525"/>
    </source>
</evidence>
<dbReference type="EMBL" id="WSEK01000004">
    <property type="protein sequence ID" value="MVQ49444.1"/>
    <property type="molecule type" value="Genomic_DNA"/>
</dbReference>
<protein>
    <submittedName>
        <fullName evidence="3">Uncharacterized protein</fullName>
    </submittedName>
</protein>
<comment type="caution">
    <text evidence="3">The sequence shown here is derived from an EMBL/GenBank/DDBJ whole genome shotgun (WGS) entry which is preliminary data.</text>
</comment>